<reference evidence="3 4" key="1">
    <citation type="journal article" date="2019" name="Int. J. Syst. Evol. Microbiol.">
        <title>The Global Catalogue of Microorganisms (GCM) 10K type strain sequencing project: providing services to taxonomists for standard genome sequencing and annotation.</title>
        <authorList>
            <consortium name="The Broad Institute Genomics Platform"/>
            <consortium name="The Broad Institute Genome Sequencing Center for Infectious Disease"/>
            <person name="Wu L."/>
            <person name="Ma J."/>
        </authorList>
    </citation>
    <scope>NUCLEOTIDE SEQUENCE [LARGE SCALE GENOMIC DNA]</scope>
    <source>
        <strain evidence="3 4">CGMCC 1.12859</strain>
    </source>
</reference>
<sequence length="385" mass="39510">MPSTGWNVFVASGVAIVVYLGFRMGQVLPALVAGTMLFIGGWMTGYAINQGPPISLPRMLIAGGICGFVIVWTLLIEQGDYVIGGIVIGLVSFAAWFTSELGPIKGDASPTAPIDEPKPPEGPRPGTPLDLGGDEPARRQSESNGSDGSGLLGKIRSFATPPEPEPPDSDAPGPNGPDPDDLTTHDSPDDGGPTYSTRERDRSEAPPTTGERESIFGLGIFYEGDPDGPTDAGASADPEPSSTATEPKGGDHTKPGAADPRPDPSADGAPEAVARGPASAEEPVEVDRSRNHEPAGQTAAPAGEGGEPTERLREPRDSPLRPGQEPATETGSGDELYRGDAAAANGADANTGDDGRDGETGEAGGESGQPEEHRVDVDEGGFMFG</sequence>
<keyword evidence="2" id="KW-0812">Transmembrane</keyword>
<comment type="caution">
    <text evidence="3">The sequence shown here is derived from an EMBL/GenBank/DDBJ whole genome shotgun (WGS) entry which is preliminary data.</text>
</comment>
<organism evidence="3 4">
    <name type="scientific">Halolamina litorea</name>
    <dbReference type="NCBI Taxonomy" id="1515593"/>
    <lineage>
        <taxon>Archaea</taxon>
        <taxon>Methanobacteriati</taxon>
        <taxon>Methanobacteriota</taxon>
        <taxon>Stenosarchaea group</taxon>
        <taxon>Halobacteria</taxon>
        <taxon>Halobacteriales</taxon>
        <taxon>Haloferacaceae</taxon>
    </lineage>
</organism>
<feature type="region of interest" description="Disordered" evidence="1">
    <location>
        <begin position="106"/>
        <end position="385"/>
    </location>
</feature>
<gene>
    <name evidence="3" type="ORF">ACFSAU_05240</name>
</gene>
<dbReference type="RefSeq" id="WP_267646663.1">
    <property type="nucleotide sequence ID" value="NZ_JANHGR010000001.1"/>
</dbReference>
<evidence type="ECO:0000256" key="2">
    <source>
        <dbReference type="SAM" id="Phobius"/>
    </source>
</evidence>
<feature type="transmembrane region" description="Helical" evidence="2">
    <location>
        <begin position="6"/>
        <end position="22"/>
    </location>
</feature>
<keyword evidence="2" id="KW-0472">Membrane</keyword>
<evidence type="ECO:0000313" key="4">
    <source>
        <dbReference type="Proteomes" id="UP001597139"/>
    </source>
</evidence>
<feature type="compositionally biased region" description="Basic and acidic residues" evidence="1">
    <location>
        <begin position="197"/>
        <end position="214"/>
    </location>
</feature>
<keyword evidence="2" id="KW-1133">Transmembrane helix</keyword>
<evidence type="ECO:0000313" key="3">
    <source>
        <dbReference type="EMBL" id="MFD1566890.1"/>
    </source>
</evidence>
<feature type="transmembrane region" description="Helical" evidence="2">
    <location>
        <begin position="27"/>
        <end position="48"/>
    </location>
</feature>
<feature type="transmembrane region" description="Helical" evidence="2">
    <location>
        <begin position="54"/>
        <end position="74"/>
    </location>
</feature>
<feature type="compositionally biased region" description="Low complexity" evidence="1">
    <location>
        <begin position="339"/>
        <end position="352"/>
    </location>
</feature>
<feature type="compositionally biased region" description="Basic and acidic residues" evidence="1">
    <location>
        <begin position="308"/>
        <end position="319"/>
    </location>
</feature>
<dbReference type="EMBL" id="JBHUCZ010000002">
    <property type="protein sequence ID" value="MFD1566890.1"/>
    <property type="molecule type" value="Genomic_DNA"/>
</dbReference>
<evidence type="ECO:0000256" key="1">
    <source>
        <dbReference type="SAM" id="MobiDB-lite"/>
    </source>
</evidence>
<accession>A0ABD6BPZ6</accession>
<protein>
    <submittedName>
        <fullName evidence="3">Uncharacterized protein</fullName>
    </submittedName>
</protein>
<name>A0ABD6BPZ6_9EURY</name>
<dbReference type="Proteomes" id="UP001597139">
    <property type="component" value="Unassembled WGS sequence"/>
</dbReference>
<feature type="transmembrane region" description="Helical" evidence="2">
    <location>
        <begin position="81"/>
        <end position="99"/>
    </location>
</feature>
<proteinExistence type="predicted"/>
<feature type="compositionally biased region" description="Basic and acidic residues" evidence="1">
    <location>
        <begin position="248"/>
        <end position="264"/>
    </location>
</feature>
<keyword evidence="4" id="KW-1185">Reference proteome</keyword>
<dbReference type="AlphaFoldDB" id="A0ABD6BPZ6"/>